<protein>
    <submittedName>
        <fullName evidence="1">Uncharacterized protein</fullName>
    </submittedName>
</protein>
<comment type="caution">
    <text evidence="1">The sequence shown here is derived from an EMBL/GenBank/DDBJ whole genome shotgun (WGS) entry which is preliminary data.</text>
</comment>
<dbReference type="OrthoDB" id="1993223at2759"/>
<reference evidence="1" key="1">
    <citation type="submission" date="2018-05" db="EMBL/GenBank/DDBJ databases">
        <title>Draft genome of Mucuna pruriens seed.</title>
        <authorList>
            <person name="Nnadi N.E."/>
            <person name="Vos R."/>
            <person name="Hasami M.H."/>
            <person name="Devisetty U.K."/>
            <person name="Aguiy J.C."/>
        </authorList>
    </citation>
    <scope>NUCLEOTIDE SEQUENCE [LARGE SCALE GENOMIC DNA]</scope>
    <source>
        <strain evidence="1">JCA_2017</strain>
    </source>
</reference>
<dbReference type="AlphaFoldDB" id="A0A371G308"/>
<accession>A0A371G308</accession>
<proteinExistence type="predicted"/>
<keyword evidence="2" id="KW-1185">Reference proteome</keyword>
<evidence type="ECO:0000313" key="1">
    <source>
        <dbReference type="EMBL" id="RDX84934.1"/>
    </source>
</evidence>
<evidence type="ECO:0000313" key="2">
    <source>
        <dbReference type="Proteomes" id="UP000257109"/>
    </source>
</evidence>
<dbReference type="EMBL" id="QJKJ01006907">
    <property type="protein sequence ID" value="RDX84934.1"/>
    <property type="molecule type" value="Genomic_DNA"/>
</dbReference>
<dbReference type="Proteomes" id="UP000257109">
    <property type="component" value="Unassembled WGS sequence"/>
</dbReference>
<organism evidence="1 2">
    <name type="scientific">Mucuna pruriens</name>
    <name type="common">Velvet bean</name>
    <name type="synonym">Dolichos pruriens</name>
    <dbReference type="NCBI Taxonomy" id="157652"/>
    <lineage>
        <taxon>Eukaryota</taxon>
        <taxon>Viridiplantae</taxon>
        <taxon>Streptophyta</taxon>
        <taxon>Embryophyta</taxon>
        <taxon>Tracheophyta</taxon>
        <taxon>Spermatophyta</taxon>
        <taxon>Magnoliopsida</taxon>
        <taxon>eudicotyledons</taxon>
        <taxon>Gunneridae</taxon>
        <taxon>Pentapetalae</taxon>
        <taxon>rosids</taxon>
        <taxon>fabids</taxon>
        <taxon>Fabales</taxon>
        <taxon>Fabaceae</taxon>
        <taxon>Papilionoideae</taxon>
        <taxon>50 kb inversion clade</taxon>
        <taxon>NPAAA clade</taxon>
        <taxon>indigoferoid/millettioid clade</taxon>
        <taxon>Phaseoleae</taxon>
        <taxon>Mucuna</taxon>
    </lineage>
</organism>
<gene>
    <name evidence="1" type="ORF">CR513_33934</name>
</gene>
<name>A0A371G308_MUCPR</name>
<feature type="non-terminal residue" evidence="1">
    <location>
        <position position="1"/>
    </location>
</feature>
<sequence>MGKSKEKNHDDDDDHVITATGDDLRCYTACYTKESDFGVLKMRNDGVSKMIGVSDVCLQTNIGV</sequence>